<sequence>MLTNRPRTRQRAYKKPPALDVPNIDEDAAERKRVLNVLAQRRYRGPSLSCNQASLRPDKHIGEKKRLDRLKTKSAGSNGSQNSEPQDETVPNSEGRVSKDDVYAIPTLKSNLESTIPEPNLSIPPTTDADILAGFDLNLTSWNPLGDPLQDLTFAHILPDPNTVPEYLPEDNTGGDSVTNTHHDLSADFAGADMTMFIDSSPLSSSPSSSEGQTFPDSYQLPLLQLTLLKAVMRIAYRLNLEPDLWDLGGNSAFNTGTATPAFLLPPSWQPTPSQVAIPHHPVFDLLPWPGVRERAIFILSLPDELRPPRAQGALAIVNFAYDVEDTAEGVRIYGDDPYDPGGGPLDVDVGGERRHTSEIIGRASRKMAANRTLQVEVEWDVVNCFSQTDPTKSTVSWLIADVTARSIVLGFSPIKRGAAEYNGNHFNGHSIWYQVELQPPFGSSLRQLGAALAASSLVRCPELP</sequence>
<dbReference type="Proteomes" id="UP000737391">
    <property type="component" value="Unassembled WGS sequence"/>
</dbReference>
<dbReference type="OrthoDB" id="2245989at2759"/>
<name>A0A9P5ECF4_9HYPO</name>
<gene>
    <name evidence="2" type="ORF">FAGAP_6063</name>
</gene>
<dbReference type="EMBL" id="LUFC02000405">
    <property type="protein sequence ID" value="KAF4497764.1"/>
    <property type="molecule type" value="Genomic_DNA"/>
</dbReference>
<dbReference type="InterPro" id="IPR021833">
    <property type="entry name" value="DUF3425"/>
</dbReference>
<feature type="compositionally biased region" description="Polar residues" evidence="1">
    <location>
        <begin position="74"/>
        <end position="92"/>
    </location>
</feature>
<organism evidence="2 3">
    <name type="scientific">Fusarium agapanthi</name>
    <dbReference type="NCBI Taxonomy" id="1803897"/>
    <lineage>
        <taxon>Eukaryota</taxon>
        <taxon>Fungi</taxon>
        <taxon>Dikarya</taxon>
        <taxon>Ascomycota</taxon>
        <taxon>Pezizomycotina</taxon>
        <taxon>Sordariomycetes</taxon>
        <taxon>Hypocreomycetidae</taxon>
        <taxon>Hypocreales</taxon>
        <taxon>Nectriaceae</taxon>
        <taxon>Fusarium</taxon>
        <taxon>Fusarium fujikuroi species complex</taxon>
    </lineage>
</organism>
<evidence type="ECO:0000313" key="3">
    <source>
        <dbReference type="Proteomes" id="UP000737391"/>
    </source>
</evidence>
<evidence type="ECO:0000313" key="2">
    <source>
        <dbReference type="EMBL" id="KAF4497764.1"/>
    </source>
</evidence>
<feature type="compositionally biased region" description="Basic and acidic residues" evidence="1">
    <location>
        <begin position="56"/>
        <end position="71"/>
    </location>
</feature>
<feature type="compositionally biased region" description="Basic residues" evidence="1">
    <location>
        <begin position="1"/>
        <end position="14"/>
    </location>
</feature>
<accession>A0A9P5ECF4</accession>
<reference evidence="2" key="1">
    <citation type="submission" date="2020-01" db="EMBL/GenBank/DDBJ databases">
        <title>Identification and distribution of gene clusters putatively required for synthesis of sphingolipid metabolism inhibitors in phylogenetically diverse species of the filamentous fungus Fusarium.</title>
        <authorList>
            <person name="Kim H.-S."/>
            <person name="Busman M."/>
            <person name="Brown D.W."/>
            <person name="Divon H."/>
            <person name="Uhlig S."/>
            <person name="Proctor R.H."/>
        </authorList>
    </citation>
    <scope>NUCLEOTIDE SEQUENCE</scope>
    <source>
        <strain evidence="2">NRRL 31653</strain>
    </source>
</reference>
<dbReference type="AlphaFoldDB" id="A0A9P5ECF4"/>
<comment type="caution">
    <text evidence="2">The sequence shown here is derived from an EMBL/GenBank/DDBJ whole genome shotgun (WGS) entry which is preliminary data.</text>
</comment>
<feature type="region of interest" description="Disordered" evidence="1">
    <location>
        <begin position="48"/>
        <end position="99"/>
    </location>
</feature>
<dbReference type="PANTHER" id="PTHR38116:SF9">
    <property type="entry name" value="BZIP DOMAIN-CONTAINING PROTEIN"/>
    <property type="match status" value="1"/>
</dbReference>
<keyword evidence="3" id="KW-1185">Reference proteome</keyword>
<evidence type="ECO:0000256" key="1">
    <source>
        <dbReference type="SAM" id="MobiDB-lite"/>
    </source>
</evidence>
<proteinExistence type="predicted"/>
<protein>
    <submittedName>
        <fullName evidence="2">DUF3425 domain</fullName>
    </submittedName>
</protein>
<dbReference type="Pfam" id="PF11905">
    <property type="entry name" value="DUF3425"/>
    <property type="match status" value="1"/>
</dbReference>
<dbReference type="PANTHER" id="PTHR38116">
    <property type="entry name" value="CHROMOSOME 7, WHOLE GENOME SHOTGUN SEQUENCE"/>
    <property type="match status" value="1"/>
</dbReference>
<feature type="region of interest" description="Disordered" evidence="1">
    <location>
        <begin position="1"/>
        <end position="28"/>
    </location>
</feature>